<dbReference type="GO" id="GO:0006351">
    <property type="term" value="P:DNA-templated transcription"/>
    <property type="evidence" value="ECO:0007669"/>
    <property type="project" value="InterPro"/>
</dbReference>
<protein>
    <submittedName>
        <fullName evidence="8">C6 transcription factor</fullName>
    </submittedName>
</protein>
<dbReference type="CDD" id="cd12148">
    <property type="entry name" value="fungal_TF_MHR"/>
    <property type="match status" value="1"/>
</dbReference>
<evidence type="ECO:0000256" key="1">
    <source>
        <dbReference type="ARBA" id="ARBA00022723"/>
    </source>
</evidence>
<dbReference type="PANTHER" id="PTHR46910:SF5">
    <property type="entry name" value="ZN(II)2CYS6 TRANSCRIPTION FACTOR (EUROFUNG)"/>
    <property type="match status" value="1"/>
</dbReference>
<keyword evidence="3" id="KW-0238">DNA-binding</keyword>
<dbReference type="InterPro" id="IPR050987">
    <property type="entry name" value="AtrR-like"/>
</dbReference>
<keyword evidence="2" id="KW-0805">Transcription regulation</keyword>
<evidence type="ECO:0000256" key="5">
    <source>
        <dbReference type="ARBA" id="ARBA00023242"/>
    </source>
</evidence>
<feature type="region of interest" description="Disordered" evidence="6">
    <location>
        <begin position="626"/>
        <end position="646"/>
    </location>
</feature>
<evidence type="ECO:0000256" key="4">
    <source>
        <dbReference type="ARBA" id="ARBA00023163"/>
    </source>
</evidence>
<evidence type="ECO:0000256" key="6">
    <source>
        <dbReference type="SAM" id="MobiDB-lite"/>
    </source>
</evidence>
<name>A0AB74BSL5_ASPFL</name>
<keyword evidence="5" id="KW-0539">Nucleus</keyword>
<dbReference type="PROSITE" id="PS50048">
    <property type="entry name" value="ZN2_CY6_FUNGAL_2"/>
    <property type="match status" value="1"/>
</dbReference>
<dbReference type="Pfam" id="PF04082">
    <property type="entry name" value="Fungal_trans"/>
    <property type="match status" value="1"/>
</dbReference>
<dbReference type="GO" id="GO:0003677">
    <property type="term" value="F:DNA binding"/>
    <property type="evidence" value="ECO:0007669"/>
    <property type="project" value="UniProtKB-KW"/>
</dbReference>
<dbReference type="Pfam" id="PF00172">
    <property type="entry name" value="Zn_clus"/>
    <property type="match status" value="1"/>
</dbReference>
<proteinExistence type="predicted"/>
<dbReference type="GO" id="GO:0000981">
    <property type="term" value="F:DNA-binding transcription factor activity, RNA polymerase II-specific"/>
    <property type="evidence" value="ECO:0007669"/>
    <property type="project" value="InterPro"/>
</dbReference>
<dbReference type="PANTHER" id="PTHR46910">
    <property type="entry name" value="TRANSCRIPTION FACTOR PDR1"/>
    <property type="match status" value="1"/>
</dbReference>
<evidence type="ECO:0000256" key="2">
    <source>
        <dbReference type="ARBA" id="ARBA00023015"/>
    </source>
</evidence>
<keyword evidence="1" id="KW-0479">Metal-binding</keyword>
<dbReference type="SUPFAM" id="SSF57701">
    <property type="entry name" value="Zn2/Cys6 DNA-binding domain"/>
    <property type="match status" value="1"/>
</dbReference>
<sequence>MVNMEPSLVEKRRSTSHQVCDNCHSRKVRCDRKNPCGNCQDQGTPCTRHRSLRRTMRKVSRQSDRPSNAAKSSRTSTHSVPELGSLRGLLDQQTDTYSLHSEMDNDSLPMEMPEVGPILTNRPHVAYELHNWISIVPLTDAQMASRHRLSRVQGLAWNRLQVLESALYAASQFTESMGGFRKPPNVDDQSEEQGKIPAPEFLTWMLKGNKTFSIDFVMWSSLTYSSSDQLDIGTDRFGPYVRDYFRHVSKHSLEKMGMSLLRKDASPSDTILYTVCVNSVAYKFLTTVHMIEEHGELSQRLWHSALQYRATAQAALRKIPLVTTPSLALLQAVLCGIFLFQGSGDTNFCWELTRTACRICTDIGLNTSATNGRVLSEEEFFCFIWCYMLDRNYAWKLGRSKGFLEATSAGILHASTRLTPPISELLLVYLDLAQIQDGIIPFIKDSSGEGEHAVPPVANLREQLLPRMKDIRSRIDEITPPSDHWKGLDSHSEIAALDFAYHSIMTTILHLIQLTPGQTLTAKDLYLDSARQELSALVSICLSANKQSTVAFLHWTLLYYPLTAVFVLFCNTVVTSHIGDFNLLRTVADCLTQSGTASEHIANLQKLFQEFVSLSQRFLNEESSTALTNQGATQTSPCQQGTSSQDVIHNSNSPHWLNTSTTWSSGILAGLDNQSFDPSFPMLELSYGDSTFFLGGGSDIPFSSA</sequence>
<dbReference type="GO" id="GO:0009893">
    <property type="term" value="P:positive regulation of metabolic process"/>
    <property type="evidence" value="ECO:0007669"/>
    <property type="project" value="UniProtKB-ARBA"/>
</dbReference>
<feature type="compositionally biased region" description="Polar residues" evidence="6">
    <location>
        <begin position="65"/>
        <end position="79"/>
    </location>
</feature>
<evidence type="ECO:0000259" key="7">
    <source>
        <dbReference type="PROSITE" id="PS50048"/>
    </source>
</evidence>
<dbReference type="AlphaFoldDB" id="A0AB74BSL5"/>
<dbReference type="InterPro" id="IPR007219">
    <property type="entry name" value="XnlR_reg_dom"/>
</dbReference>
<organism evidence="8 9">
    <name type="scientific">Aspergillus flavus</name>
    <dbReference type="NCBI Taxonomy" id="5059"/>
    <lineage>
        <taxon>Eukaryota</taxon>
        <taxon>Fungi</taxon>
        <taxon>Dikarya</taxon>
        <taxon>Ascomycota</taxon>
        <taxon>Pezizomycotina</taxon>
        <taxon>Eurotiomycetes</taxon>
        <taxon>Eurotiomycetidae</taxon>
        <taxon>Eurotiales</taxon>
        <taxon>Aspergillaceae</taxon>
        <taxon>Aspergillus</taxon>
        <taxon>Aspergillus subgen. Circumdati</taxon>
    </lineage>
</organism>
<feature type="region of interest" description="Disordered" evidence="6">
    <location>
        <begin position="38"/>
        <end position="89"/>
    </location>
</feature>
<dbReference type="GO" id="GO:0008270">
    <property type="term" value="F:zinc ion binding"/>
    <property type="evidence" value="ECO:0007669"/>
    <property type="project" value="InterPro"/>
</dbReference>
<dbReference type="EMBL" id="QQZZ01000196">
    <property type="protein sequence ID" value="RMZ36107.1"/>
    <property type="molecule type" value="Genomic_DNA"/>
</dbReference>
<comment type="caution">
    <text evidence="8">The sequence shown here is derived from an EMBL/GenBank/DDBJ whole genome shotgun (WGS) entry which is preliminary data.</text>
</comment>
<evidence type="ECO:0000313" key="8">
    <source>
        <dbReference type="EMBL" id="RMZ36107.1"/>
    </source>
</evidence>
<dbReference type="CDD" id="cd00067">
    <property type="entry name" value="GAL4"/>
    <property type="match status" value="1"/>
</dbReference>
<dbReference type="InterPro" id="IPR036864">
    <property type="entry name" value="Zn2-C6_fun-type_DNA-bd_sf"/>
</dbReference>
<feature type="compositionally biased region" description="Basic residues" evidence="6">
    <location>
        <begin position="47"/>
        <end position="60"/>
    </location>
</feature>
<evidence type="ECO:0000313" key="9">
    <source>
        <dbReference type="Proteomes" id="UP000275480"/>
    </source>
</evidence>
<feature type="domain" description="Zn(2)-C6 fungal-type" evidence="7">
    <location>
        <begin position="19"/>
        <end position="48"/>
    </location>
</feature>
<dbReference type="Proteomes" id="UP000275480">
    <property type="component" value="Unassembled WGS sequence"/>
</dbReference>
<gene>
    <name evidence="8" type="ORF">CA14_009806</name>
</gene>
<dbReference type="InterPro" id="IPR001138">
    <property type="entry name" value="Zn2Cys6_DnaBD"/>
</dbReference>
<dbReference type="Gene3D" id="4.10.240.10">
    <property type="entry name" value="Zn(2)-C6 fungal-type DNA-binding domain"/>
    <property type="match status" value="1"/>
</dbReference>
<evidence type="ECO:0000256" key="3">
    <source>
        <dbReference type="ARBA" id="ARBA00023125"/>
    </source>
</evidence>
<reference evidence="8 9" key="1">
    <citation type="submission" date="2018-07" db="EMBL/GenBank/DDBJ databases">
        <title>Identification of spontaneous genetic mutation associated with occurrence of a yellow conidial color mutant of Aspergillus flavus.</title>
        <authorList>
            <person name="Chang P.-K."/>
            <person name="Mack B.M."/>
            <person name="Scharfenstein L."/>
            <person name="Gilbert M.K."/>
        </authorList>
    </citation>
    <scope>NUCLEOTIDE SEQUENCE [LARGE SCALE GENOMIC DNA]</scope>
    <source>
        <strain evidence="8 9">CA14</strain>
    </source>
</reference>
<accession>A0AB74BSL5</accession>
<dbReference type="SMART" id="SM00066">
    <property type="entry name" value="GAL4"/>
    <property type="match status" value="1"/>
</dbReference>
<dbReference type="PROSITE" id="PS00463">
    <property type="entry name" value="ZN2_CY6_FUNGAL_1"/>
    <property type="match status" value="1"/>
</dbReference>
<keyword evidence="4" id="KW-0804">Transcription</keyword>